<dbReference type="GO" id="GO:0051596">
    <property type="term" value="P:methylglyoxal catabolic process"/>
    <property type="evidence" value="ECO:0007669"/>
    <property type="project" value="TreeGrafter"/>
</dbReference>
<dbReference type="SUPFAM" id="SSF51430">
    <property type="entry name" value="NAD(P)-linked oxidoreductase"/>
    <property type="match status" value="1"/>
</dbReference>
<proteinExistence type="inferred from homology"/>
<dbReference type="CDD" id="cd19140">
    <property type="entry name" value="AKR_AKR3F3"/>
    <property type="match status" value="1"/>
</dbReference>
<evidence type="ECO:0000313" key="10">
    <source>
        <dbReference type="Proteomes" id="UP000323142"/>
    </source>
</evidence>
<reference evidence="9 10" key="1">
    <citation type="submission" date="2019-09" db="EMBL/GenBank/DDBJ databases">
        <title>Salinarimonas rosea gen. nov., sp. nov., a new member of the a-2 subgroup of the Proteobacteria.</title>
        <authorList>
            <person name="Liu J."/>
        </authorList>
    </citation>
    <scope>NUCLEOTIDE SEQUENCE [LARGE SCALE GENOMIC DNA]</scope>
    <source>
        <strain evidence="9 10">BN140002</strain>
    </source>
</reference>
<dbReference type="FunFam" id="3.20.20.100:FF:000002">
    <property type="entry name" value="2,5-diketo-D-gluconic acid reductase A"/>
    <property type="match status" value="1"/>
</dbReference>
<dbReference type="Proteomes" id="UP000323142">
    <property type="component" value="Unassembled WGS sequence"/>
</dbReference>
<dbReference type="PRINTS" id="PR00069">
    <property type="entry name" value="ALDKETRDTASE"/>
</dbReference>
<gene>
    <name evidence="9" type="ORF">F0L46_20195</name>
</gene>
<evidence type="ECO:0000256" key="3">
    <source>
        <dbReference type="ARBA" id="ARBA00023002"/>
    </source>
</evidence>
<keyword evidence="2" id="KW-0521">NADP</keyword>
<dbReference type="PANTHER" id="PTHR43827:SF3">
    <property type="entry name" value="NADP-DEPENDENT OXIDOREDUCTASE DOMAIN-CONTAINING PROTEIN"/>
    <property type="match status" value="1"/>
</dbReference>
<dbReference type="Pfam" id="PF00248">
    <property type="entry name" value="Aldo_ket_red"/>
    <property type="match status" value="1"/>
</dbReference>
<dbReference type="InterPro" id="IPR023210">
    <property type="entry name" value="NADP_OxRdtase_dom"/>
</dbReference>
<name>A0A5B2V935_9HYPH</name>
<reference evidence="9 10" key="2">
    <citation type="submission" date="2019-09" db="EMBL/GenBank/DDBJ databases">
        <authorList>
            <person name="Jin C."/>
        </authorList>
    </citation>
    <scope>NUCLEOTIDE SEQUENCE [LARGE SCALE GENOMIC DNA]</scope>
    <source>
        <strain evidence="9 10">BN140002</strain>
    </source>
</reference>
<feature type="domain" description="NADP-dependent oxidoreductase" evidence="8">
    <location>
        <begin position="17"/>
        <end position="258"/>
    </location>
</feature>
<evidence type="ECO:0000256" key="5">
    <source>
        <dbReference type="PIRSR" id="PIRSR000097-1"/>
    </source>
</evidence>
<sequence length="276" mass="29786">MTAAHLVQASGAAIPAIGLGTWPLKGEDCSRAVAEALRVGYRHIDTAAMYGNEEAVGAGLKSSGLGRDEVFVTTKVWYEEIAPGRLERSAEASLRRLGLDQVDLLLIHWLSPDVSVEDSVGALCNAKRQGLARHVGISNHPVALMRRALSATTEPLVANQCEYHPRLEQSAVLAACREAGMAFVSYSPIGRGDLSDDPVVTEIAARHGKTSVQILLRWHVQQPGVVAIPKSGNPTRIAENLAVFDFSLSEEEMARLHGMARPDGRKVAPDFAPRWD</sequence>
<comment type="caution">
    <text evidence="9">The sequence shown here is derived from an EMBL/GenBank/DDBJ whole genome shotgun (WGS) entry which is preliminary data.</text>
</comment>
<dbReference type="Gene3D" id="3.20.20.100">
    <property type="entry name" value="NADP-dependent oxidoreductase domain"/>
    <property type="match status" value="1"/>
</dbReference>
<evidence type="ECO:0000256" key="2">
    <source>
        <dbReference type="ARBA" id="ARBA00022857"/>
    </source>
</evidence>
<feature type="active site" description="Proton donor" evidence="5">
    <location>
        <position position="50"/>
    </location>
</feature>
<dbReference type="InterPro" id="IPR020471">
    <property type="entry name" value="AKR"/>
</dbReference>
<dbReference type="InterPro" id="IPR036812">
    <property type="entry name" value="NAD(P)_OxRdtase_dom_sf"/>
</dbReference>
<evidence type="ECO:0000256" key="4">
    <source>
        <dbReference type="ARBA" id="ARBA00049445"/>
    </source>
</evidence>
<evidence type="ECO:0000256" key="1">
    <source>
        <dbReference type="ARBA" id="ARBA00007905"/>
    </source>
</evidence>
<evidence type="ECO:0000256" key="6">
    <source>
        <dbReference type="PIRSR" id="PIRSR000097-2"/>
    </source>
</evidence>
<dbReference type="AlphaFoldDB" id="A0A5B2V935"/>
<keyword evidence="3" id="KW-0560">Oxidoreductase</keyword>
<keyword evidence="10" id="KW-1185">Reference proteome</keyword>
<comment type="catalytic activity">
    <reaction evidence="4">
        <text>hydroxyacetone + NADP(+) = methylglyoxal + NADPH + H(+)</text>
        <dbReference type="Rhea" id="RHEA:27986"/>
        <dbReference type="ChEBI" id="CHEBI:15378"/>
        <dbReference type="ChEBI" id="CHEBI:17158"/>
        <dbReference type="ChEBI" id="CHEBI:27957"/>
        <dbReference type="ChEBI" id="CHEBI:57783"/>
        <dbReference type="ChEBI" id="CHEBI:58349"/>
    </reaction>
</comment>
<dbReference type="RefSeq" id="WP_149820925.1">
    <property type="nucleotide sequence ID" value="NZ_VUOA01000036.1"/>
</dbReference>
<comment type="similarity">
    <text evidence="1">Belongs to the aldo/keto reductase family.</text>
</comment>
<dbReference type="OrthoDB" id="9804790at2"/>
<evidence type="ECO:0000259" key="8">
    <source>
        <dbReference type="Pfam" id="PF00248"/>
    </source>
</evidence>
<protein>
    <submittedName>
        <fullName evidence="9">Aldo/keto reductase</fullName>
    </submittedName>
</protein>
<feature type="binding site" evidence="6">
    <location>
        <position position="108"/>
    </location>
    <ligand>
        <name>substrate</name>
    </ligand>
</feature>
<dbReference type="PANTHER" id="PTHR43827">
    <property type="entry name" value="2,5-DIKETO-D-GLUCONIC ACID REDUCTASE"/>
    <property type="match status" value="1"/>
</dbReference>
<dbReference type="PIRSF" id="PIRSF000097">
    <property type="entry name" value="AKR"/>
    <property type="match status" value="1"/>
</dbReference>
<dbReference type="InterPro" id="IPR018170">
    <property type="entry name" value="Aldo/ket_reductase_CS"/>
</dbReference>
<dbReference type="GO" id="GO:1990002">
    <property type="term" value="F:methylglyoxal reductase (NADPH) (acetol producing) activity"/>
    <property type="evidence" value="ECO:0007669"/>
    <property type="project" value="TreeGrafter"/>
</dbReference>
<feature type="site" description="Lowers pKa of active site Tyr" evidence="7">
    <location>
        <position position="75"/>
    </location>
</feature>
<dbReference type="PROSITE" id="PS00798">
    <property type="entry name" value="ALDOKETO_REDUCTASE_1"/>
    <property type="match status" value="1"/>
</dbReference>
<accession>A0A5B2V935</accession>
<evidence type="ECO:0000256" key="7">
    <source>
        <dbReference type="PIRSR" id="PIRSR000097-3"/>
    </source>
</evidence>
<evidence type="ECO:0000313" key="9">
    <source>
        <dbReference type="EMBL" id="KAA2235336.1"/>
    </source>
</evidence>
<organism evidence="9 10">
    <name type="scientific">Salinarimonas soli</name>
    <dbReference type="NCBI Taxonomy" id="1638099"/>
    <lineage>
        <taxon>Bacteria</taxon>
        <taxon>Pseudomonadati</taxon>
        <taxon>Pseudomonadota</taxon>
        <taxon>Alphaproteobacteria</taxon>
        <taxon>Hyphomicrobiales</taxon>
        <taxon>Salinarimonadaceae</taxon>
        <taxon>Salinarimonas</taxon>
    </lineage>
</organism>
<dbReference type="EMBL" id="VUOA01000036">
    <property type="protein sequence ID" value="KAA2235336.1"/>
    <property type="molecule type" value="Genomic_DNA"/>
</dbReference>